<dbReference type="Proteomes" id="UP000050398">
    <property type="component" value="Unassembled WGS sequence"/>
</dbReference>
<comment type="similarity">
    <text evidence="2">Belongs to the autoinducer-2 exporter (AI-2E) (TC 2.A.86) family.</text>
</comment>
<keyword evidence="4 6" id="KW-1133">Transmembrane helix</keyword>
<evidence type="ECO:0000256" key="4">
    <source>
        <dbReference type="ARBA" id="ARBA00022989"/>
    </source>
</evidence>
<feature type="transmembrane region" description="Helical" evidence="6">
    <location>
        <begin position="73"/>
        <end position="91"/>
    </location>
</feature>
<proteinExistence type="inferred from homology"/>
<evidence type="ECO:0000256" key="5">
    <source>
        <dbReference type="ARBA" id="ARBA00023136"/>
    </source>
</evidence>
<accession>A0A0P6WHC6</accession>
<dbReference type="Pfam" id="PF01594">
    <property type="entry name" value="AI-2E_transport"/>
    <property type="match status" value="1"/>
</dbReference>
<dbReference type="PATRIC" id="fig|218284.4.peg.668"/>
<evidence type="ECO:0000256" key="2">
    <source>
        <dbReference type="ARBA" id="ARBA00009773"/>
    </source>
</evidence>
<gene>
    <name evidence="7" type="ORF">AM506_03140</name>
</gene>
<evidence type="ECO:0000313" key="8">
    <source>
        <dbReference type="Proteomes" id="UP000050398"/>
    </source>
</evidence>
<feature type="transmembrane region" description="Helical" evidence="6">
    <location>
        <begin position="9"/>
        <end position="27"/>
    </location>
</feature>
<dbReference type="GO" id="GO:0055085">
    <property type="term" value="P:transmembrane transport"/>
    <property type="evidence" value="ECO:0007669"/>
    <property type="project" value="TreeGrafter"/>
</dbReference>
<keyword evidence="5 6" id="KW-0472">Membrane</keyword>
<evidence type="ECO:0000256" key="3">
    <source>
        <dbReference type="ARBA" id="ARBA00022692"/>
    </source>
</evidence>
<feature type="transmembrane region" description="Helical" evidence="6">
    <location>
        <begin position="221"/>
        <end position="238"/>
    </location>
</feature>
<dbReference type="OrthoDB" id="9793390at2"/>
<feature type="transmembrane region" description="Helical" evidence="6">
    <location>
        <begin position="270"/>
        <end position="293"/>
    </location>
</feature>
<organism evidence="7 8">
    <name type="scientific">Rossellomorea vietnamensis</name>
    <dbReference type="NCBI Taxonomy" id="218284"/>
    <lineage>
        <taxon>Bacteria</taxon>
        <taxon>Bacillati</taxon>
        <taxon>Bacillota</taxon>
        <taxon>Bacilli</taxon>
        <taxon>Bacillales</taxon>
        <taxon>Bacillaceae</taxon>
        <taxon>Rossellomorea</taxon>
    </lineage>
</organism>
<feature type="transmembrane region" description="Helical" evidence="6">
    <location>
        <begin position="147"/>
        <end position="180"/>
    </location>
</feature>
<dbReference type="GO" id="GO:0016020">
    <property type="term" value="C:membrane"/>
    <property type="evidence" value="ECO:0007669"/>
    <property type="project" value="UniProtKB-SubCell"/>
</dbReference>
<evidence type="ECO:0000313" key="7">
    <source>
        <dbReference type="EMBL" id="KPL60751.1"/>
    </source>
</evidence>
<dbReference type="PANTHER" id="PTHR21716:SF15">
    <property type="entry name" value="TRANSPORT PROTEIN YRRI-RELATED"/>
    <property type="match status" value="1"/>
</dbReference>
<dbReference type="PANTHER" id="PTHR21716">
    <property type="entry name" value="TRANSMEMBRANE PROTEIN"/>
    <property type="match status" value="1"/>
</dbReference>
<evidence type="ECO:0000256" key="1">
    <source>
        <dbReference type="ARBA" id="ARBA00004141"/>
    </source>
</evidence>
<feature type="transmembrane region" description="Helical" evidence="6">
    <location>
        <begin position="244"/>
        <end position="263"/>
    </location>
</feature>
<feature type="transmembrane region" description="Helical" evidence="6">
    <location>
        <begin position="313"/>
        <end position="340"/>
    </location>
</feature>
<dbReference type="AlphaFoldDB" id="A0A0P6WHC6"/>
<comment type="subcellular location">
    <subcellularLocation>
        <location evidence="1">Membrane</location>
        <topology evidence="1">Multi-pass membrane protein</topology>
    </subcellularLocation>
</comment>
<dbReference type="eggNOG" id="COG0628">
    <property type="taxonomic scope" value="Bacteria"/>
</dbReference>
<evidence type="ECO:0000256" key="6">
    <source>
        <dbReference type="SAM" id="Phobius"/>
    </source>
</evidence>
<dbReference type="EMBL" id="LIXZ01000002">
    <property type="protein sequence ID" value="KPL60751.1"/>
    <property type="molecule type" value="Genomic_DNA"/>
</dbReference>
<dbReference type="InterPro" id="IPR002549">
    <property type="entry name" value="AI-2E-like"/>
</dbReference>
<keyword evidence="3 6" id="KW-0812">Transmembrane</keyword>
<evidence type="ECO:0008006" key="9">
    <source>
        <dbReference type="Google" id="ProtNLM"/>
    </source>
</evidence>
<protein>
    <recommendedName>
        <fullName evidence="9">AI-2E family transporter</fullName>
    </recommendedName>
</protein>
<name>A0A0P6WHC6_9BACI</name>
<feature type="transmembrane region" description="Helical" evidence="6">
    <location>
        <begin position="39"/>
        <end position="61"/>
    </location>
</feature>
<comment type="caution">
    <text evidence="7">The sequence shown here is derived from an EMBL/GenBank/DDBJ whole genome shotgun (WGS) entry which is preliminary data.</text>
</comment>
<reference evidence="7 8" key="1">
    <citation type="submission" date="2015-08" db="EMBL/GenBank/DDBJ databases">
        <title>Draft Genome Sequence of Bacillus vietnamensis UCD-SED5.</title>
        <authorList>
            <person name="Lee R.D."/>
            <person name="Jospin G."/>
            <person name="Lang J.M."/>
            <person name="Coil D.A."/>
            <person name="Eisen J.A."/>
        </authorList>
    </citation>
    <scope>NUCLEOTIDE SEQUENCE [LARGE SCALE GENOMIC DNA]</scope>
    <source>
        <strain evidence="7 8">UCD-SED5</strain>
    </source>
</reference>
<dbReference type="RefSeq" id="WP_060670753.1">
    <property type="nucleotide sequence ID" value="NZ_JBCNGU010000018.1"/>
</dbReference>
<sequence length="364" mass="40540">MERRSYTRWLYRLSMALILALFLYVLYLLKPVWGPVIEVLFFSLLPFFIGGFIAYLLHPVVEKLHEAGIHRGIAILLIYFLFFGGLGYAIYKGTPAVIHQLKDLSENAPIFTKQYQGWLKVVQSETSTWPDGIQSQLEKRIDGLEAWVTGLVALVLATVMKFMNSLLIVAIIPFVSFYLLKDITKVKAFMWQLTPKKWRQSAISFSHDVDESLGGYIRGQLLVCLIIGGISAVTLWMIGMKYPLILGLIIGVTNVIPYFGPIIGAVPAAIVASTISTNMVIYVIILVVILQFLEGNILSPLIVGKSLHMHPLFIMGALILGGEVGGVIGMIVAVPFVAVIKVAILHGRTHFLHSMKNDNTEKWE</sequence>